<evidence type="ECO:0000313" key="1">
    <source>
        <dbReference type="EMBL" id="SDM94207.1"/>
    </source>
</evidence>
<sequence>MENTSHNPDQHMFGFRQLATNGRKKIGLLIGAGAPVSINIGEAGAWKPLIPNIAGLEKIVLSELSESQRGVYNQIKSSFADSNLEKVLSRVRMLTEVVGEGRLFDFSEKDFSELSEAICNSIREVVAQDLPVGANPYSELVSWINGINRKYAVEIFTTNYDLLIENALERAKTPYFDGFSGSKSAFFDPSSISKNDLPPRWVRLWKLHGSIGWESNANGEVVRVPNSKNANMVYPSHIKYDQTQAAPFSSLFERLKNFILEPDTLILSTGFSFADAHISSRLLECLMANPTAALFAFQFNSLADEKAAKELALKCPGISVFCSDGAVINGVEAKWKIGPPPTKNWHEIRAEYYKDNKFLLGDFLRLARFLATAGSDISQDAVPPIALEVLEEAI</sequence>
<dbReference type="RefSeq" id="WP_074807003.1">
    <property type="nucleotide sequence ID" value="NZ_FNHM01000005.1"/>
</dbReference>
<organism evidence="1 2">
    <name type="scientific">Pseudomonas syringae</name>
    <dbReference type="NCBI Taxonomy" id="317"/>
    <lineage>
        <taxon>Bacteria</taxon>
        <taxon>Pseudomonadati</taxon>
        <taxon>Pseudomonadota</taxon>
        <taxon>Gammaproteobacteria</taxon>
        <taxon>Pseudomonadales</taxon>
        <taxon>Pseudomonadaceae</taxon>
        <taxon>Pseudomonas</taxon>
    </lineage>
</organism>
<name>A0AB37ZKZ7_PSESX</name>
<protein>
    <submittedName>
        <fullName evidence="1">SIR2-like domain-containing protein</fullName>
    </submittedName>
</protein>
<gene>
    <name evidence="1" type="ORF">SAMN05444505_10587</name>
</gene>
<accession>A0AB37ZKZ7</accession>
<proteinExistence type="predicted"/>
<evidence type="ECO:0000313" key="2">
    <source>
        <dbReference type="Proteomes" id="UP000183853"/>
    </source>
</evidence>
<dbReference type="Pfam" id="PF13289">
    <property type="entry name" value="SIR2_2"/>
    <property type="match status" value="1"/>
</dbReference>
<dbReference type="AlphaFoldDB" id="A0AB37ZKZ7"/>
<dbReference type="EMBL" id="FNHM01000005">
    <property type="protein sequence ID" value="SDM94207.1"/>
    <property type="molecule type" value="Genomic_DNA"/>
</dbReference>
<comment type="caution">
    <text evidence="1">The sequence shown here is derived from an EMBL/GenBank/DDBJ whole genome shotgun (WGS) entry which is preliminary data.</text>
</comment>
<dbReference type="Proteomes" id="UP000183853">
    <property type="component" value="Unassembled WGS sequence"/>
</dbReference>
<reference evidence="1 2" key="1">
    <citation type="submission" date="2016-10" db="EMBL/GenBank/DDBJ databases">
        <authorList>
            <person name="Varghese N."/>
            <person name="Submissions S."/>
        </authorList>
    </citation>
    <scope>NUCLEOTIDE SEQUENCE [LARGE SCALE GENOMIC DNA]</scope>
    <source>
        <strain evidence="1 2">BS2122</strain>
    </source>
</reference>